<accession>A0A6M1LUR7</accession>
<sequence length="399" mass="43536">MHPPSGRLPALNPGFELLCLGVGRALGRGSPHLAAILAADHDWDGVLRSALRHRCLGLLAHGLEGLPLPDAPADALRRLARRQAQRALACAAETARLAARLENAGLRPLTLKGQALSLQLHGQLALRDPGDIDLLVAPAEFWAAVALLGEAGYAPLQPLPSEGLRQAAGHRLRDIGFRHEGSGMLVELHQRLTANHHRLPVEFDAIWEERTIIALAGHRVATLPEALLRLYLCVHGAHHRWDRLSWIADMTALLNTPAAAASAIEAATPLGLDREMRLATLLGARLFGEVEADAGLPVGQADRDRANRFIARHFGAASAEGRLPRLRDAVARHIHRYSFKPGLRARLHELSADLTNPTDLNRFPLPPAFLWLYPAFRPFALLARKVAAWREAKRVGPRS</sequence>
<reference evidence="1 2" key="1">
    <citation type="submission" date="2020-02" db="EMBL/GenBank/DDBJ databases">
        <authorList>
            <person name="Kim H.M."/>
            <person name="Jeon C.O."/>
        </authorList>
    </citation>
    <scope>NUCLEOTIDE SEQUENCE [LARGE SCALE GENOMIC DNA]</scope>
    <source>
        <strain evidence="1 2">PeD5</strain>
    </source>
</reference>
<gene>
    <name evidence="1" type="ORF">G3576_29650</name>
</gene>
<reference evidence="1 2" key="2">
    <citation type="submission" date="2020-03" db="EMBL/GenBank/DDBJ databases">
        <title>Roseomonas stagni sp. nov., isolated from pond water in Japan.</title>
        <authorList>
            <person name="Furuhata K."/>
            <person name="Miyamoto H."/>
            <person name="Goto K."/>
        </authorList>
    </citation>
    <scope>NUCLEOTIDE SEQUENCE [LARGE SCALE GENOMIC DNA]</scope>
    <source>
        <strain evidence="1 2">PeD5</strain>
    </source>
</reference>
<dbReference type="RefSeq" id="WP_164698107.1">
    <property type="nucleotide sequence ID" value="NZ_JAAIKB010000027.1"/>
</dbReference>
<comment type="caution">
    <text evidence="1">The sequence shown here is derived from an EMBL/GenBank/DDBJ whole genome shotgun (WGS) entry which is preliminary data.</text>
</comment>
<organism evidence="1 2">
    <name type="scientific">Falsiroseomonas algicola</name>
    <dbReference type="NCBI Taxonomy" id="2716930"/>
    <lineage>
        <taxon>Bacteria</taxon>
        <taxon>Pseudomonadati</taxon>
        <taxon>Pseudomonadota</taxon>
        <taxon>Alphaproteobacteria</taxon>
        <taxon>Acetobacterales</taxon>
        <taxon>Roseomonadaceae</taxon>
        <taxon>Falsiroseomonas</taxon>
    </lineage>
</organism>
<dbReference type="Pfam" id="PF14907">
    <property type="entry name" value="NTP_transf_5"/>
    <property type="match status" value="1"/>
</dbReference>
<name>A0A6M1LUR7_9PROT</name>
<dbReference type="AlphaFoldDB" id="A0A6M1LUR7"/>
<dbReference type="InterPro" id="IPR039498">
    <property type="entry name" value="NTP_transf_5"/>
</dbReference>
<evidence type="ECO:0000313" key="1">
    <source>
        <dbReference type="EMBL" id="NGM24191.1"/>
    </source>
</evidence>
<evidence type="ECO:0000313" key="2">
    <source>
        <dbReference type="Proteomes" id="UP000475385"/>
    </source>
</evidence>
<proteinExistence type="predicted"/>
<dbReference type="Proteomes" id="UP000475385">
    <property type="component" value="Unassembled WGS sequence"/>
</dbReference>
<protein>
    <submittedName>
        <fullName evidence="1">Nucleotidyltransferase family protein</fullName>
    </submittedName>
</protein>
<dbReference type="Gene3D" id="3.30.460.40">
    <property type="match status" value="1"/>
</dbReference>
<dbReference type="EMBL" id="JAAIKB010000027">
    <property type="protein sequence ID" value="NGM24191.1"/>
    <property type="molecule type" value="Genomic_DNA"/>
</dbReference>
<keyword evidence="2" id="KW-1185">Reference proteome</keyword>